<dbReference type="GO" id="GO:0004519">
    <property type="term" value="F:endonuclease activity"/>
    <property type="evidence" value="ECO:0007669"/>
    <property type="project" value="UniProtKB-KW"/>
</dbReference>
<name>A0A840UN70_9FIRM</name>
<evidence type="ECO:0000313" key="3">
    <source>
        <dbReference type="Proteomes" id="UP000559117"/>
    </source>
</evidence>
<evidence type="ECO:0000313" key="2">
    <source>
        <dbReference type="EMBL" id="MBB5337287.1"/>
    </source>
</evidence>
<protein>
    <submittedName>
        <fullName evidence="2">Putative restriction endonuclease</fullName>
    </submittedName>
</protein>
<dbReference type="EMBL" id="JACHFH010000040">
    <property type="protein sequence ID" value="MBB5337287.1"/>
    <property type="molecule type" value="Genomic_DNA"/>
</dbReference>
<proteinExistence type="predicted"/>
<evidence type="ECO:0000259" key="1">
    <source>
        <dbReference type="Pfam" id="PF13391"/>
    </source>
</evidence>
<keyword evidence="3" id="KW-1185">Reference proteome</keyword>
<gene>
    <name evidence="2" type="ORF">HNR32_002447</name>
</gene>
<dbReference type="Proteomes" id="UP000559117">
    <property type="component" value="Unassembled WGS sequence"/>
</dbReference>
<reference evidence="2 3" key="1">
    <citation type="submission" date="2020-08" db="EMBL/GenBank/DDBJ databases">
        <title>Genomic Encyclopedia of Type Strains, Phase IV (KMG-IV): sequencing the most valuable type-strain genomes for metagenomic binning, comparative biology and taxonomic classification.</title>
        <authorList>
            <person name="Goeker M."/>
        </authorList>
    </citation>
    <scope>NUCLEOTIDE SEQUENCE [LARGE SCALE GENOMIC DNA]</scope>
    <source>
        <strain evidence="2 3">DSM 24661</strain>
    </source>
</reference>
<accession>A0A840UN70</accession>
<feature type="domain" description="HNH nuclease" evidence="1">
    <location>
        <begin position="160"/>
        <end position="213"/>
    </location>
</feature>
<organism evidence="2 3">
    <name type="scientific">Pectinatus brassicae</name>
    <dbReference type="NCBI Taxonomy" id="862415"/>
    <lineage>
        <taxon>Bacteria</taxon>
        <taxon>Bacillati</taxon>
        <taxon>Bacillota</taxon>
        <taxon>Negativicutes</taxon>
        <taxon>Selenomonadales</taxon>
        <taxon>Selenomonadaceae</taxon>
        <taxon>Pectinatus</taxon>
    </lineage>
</organism>
<dbReference type="InterPro" id="IPR003615">
    <property type="entry name" value="HNH_nuc"/>
</dbReference>
<keyword evidence="2" id="KW-0540">Nuclease</keyword>
<dbReference type="Pfam" id="PF13391">
    <property type="entry name" value="HNH_2"/>
    <property type="match status" value="1"/>
</dbReference>
<dbReference type="RefSeq" id="WP_183863002.1">
    <property type="nucleotide sequence ID" value="NZ_JACHFH010000040.1"/>
</dbReference>
<keyword evidence="2" id="KW-0378">Hydrolase</keyword>
<keyword evidence="2" id="KW-0255">Endonuclease</keyword>
<comment type="caution">
    <text evidence="2">The sequence shown here is derived from an EMBL/GenBank/DDBJ whole genome shotgun (WGS) entry which is preliminary data.</text>
</comment>
<dbReference type="AlphaFoldDB" id="A0A840UN70"/>
<sequence length="268" mass="31664">MNLLPQLSFSLRSREFKKYSDIECASMLYEYLFQGLSYRKIDTEILHFNQNDSEGWEKNTRGFQSKGTLAFLGITKEHKGLFKEQKLSDVLIAINKNPQWQEIYDILVQIQYQKDEDKNLLVFNEDDNRYTVGEYEYITHRRKGQDYFRQAVLSAYEGKCCMTGMKINSLLEAAHIKPWNKSDNDHEKINPKNGLCLNVLHHKAFDQGYITIDTHYKIIVSDKLKENPIDKMTKEFIIKLDGEKILLPQRYTPNKEFIEYHNDVIFIL</sequence>